<feature type="compositionally biased region" description="Basic and acidic residues" evidence="7">
    <location>
        <begin position="501"/>
        <end position="513"/>
    </location>
</feature>
<dbReference type="PROSITE" id="PS00411">
    <property type="entry name" value="KINESIN_MOTOR_1"/>
    <property type="match status" value="1"/>
</dbReference>
<dbReference type="Gene3D" id="3.40.850.10">
    <property type="entry name" value="Kinesin motor domain"/>
    <property type="match status" value="1"/>
</dbReference>
<evidence type="ECO:0000256" key="1">
    <source>
        <dbReference type="ARBA" id="ARBA00004245"/>
    </source>
</evidence>
<dbReference type="GO" id="GO:0003777">
    <property type="term" value="F:microtubule motor activity"/>
    <property type="evidence" value="ECO:0007669"/>
    <property type="project" value="InterPro"/>
</dbReference>
<dbReference type="HOGENOM" id="CLU_001485_16_1_1"/>
<gene>
    <name evidence="8" type="ORF">CGI_10024369</name>
</gene>
<comment type="subcellular location">
    <subcellularLocation>
        <location evidence="1">Cytoplasm</location>
        <location evidence="1">Cytoskeleton</location>
    </subcellularLocation>
</comment>
<sequence>MVKQTIKIFARVKPTKSRVGLYDIDDDDESIPRLTLSVPRDLKDGFVNNKKENYKFRFEKVFDQQAKQDDVFEHVAKPVANNILDGYNGTIFAYGQDSERTYTLHVSYLEIYNESGYDLLDPKHEAAKLEDLPKVALMEDSDQNIHLKNLSVHAAANEEEALNLLFLGDTNRMIAETPMNQASTRSHCIFTIHVTSRESGSATIRRSKLHLVDLAGSERVHKTGVNGVLLTEAKYINLSLHFLEQVITSLAEKNRQHIPYRNSMMTSVLRDSLGGNCMTTMIATCSIEKRNIDESISTCRFAQRVAMIKNDVMVNEELDPKLMIQKLKREVQSLKEELALATGEQRTDALTDEELDRCREAVSAYLTDTDPDAILSIGADMRKIQACFSILKKFVLDQPKVKEVERTPRSARSENFGPPPEPPDTGPYSNTENNRLKELVQQRDNEINILVNMLKKEKKRAQDAISELESFGQLPRQSSSTSESSMANSRSNSRNQLSPDKSQKLSKSEEKAKQTILGDMSVGRQEAFEIFRRDYYNNPTIEENKHNLKQRYAEAKSLGEGVNKSRQRINHVKGQIEQHRMQLAMQGLVDGNNQEIDEVEQELRDEMEEEKLRYKESFGRLRTLKTEIEHLQHLLEKSKVKLMKDFEIWFAEQATLNQGPPSSHGRSAWRTPTPKNRREGTYVTNSINPERTYVANSANPERGQLTSSSSEKDMSHQRPSSGRRQKVASSIASGFNNMRPLPPTHNGHSSGGEDSAAMNGYRTKKNNIPMTGDPKADADIMAFIKARQNILRKEYARNLSNSDRPAHPKFIQSRDTCQKVERKPVFEVTMPAGTVWPVVVVEQVAQRSGDLHLYLNTAAPFGRISDVNCDTVMAKMYNKPSYLPRAQKQPSWKPVLHKGKNILYLALTENIRAIQFNKENTADTFDLYGSVSCKSDLEVALSDVTINLSYNSPESAIPMDNLLIHPCVQSADCSMLQRGETKAAPRRIRFTPPTEMFTLCHYTASGLKGPPIKAVYDMKMTDNRASLTIQLTLSDKVKNAFEYCEMQIPFHNRGIISSQDSSVSQGNTLISPDKKILVWNIGQKFPKSLNANLEATVVFTDAKSPSSFDDPFCTDQNAYAQLFFKIPDFTHSGCCIDSKSIQVSPSTKFKLNTVHEYLSAEYKVWNCNGDVLSSSVPKALLKQMADM</sequence>
<dbReference type="AlphaFoldDB" id="K1PZU9"/>
<accession>K1PZU9</accession>
<dbReference type="CDD" id="cd09256">
    <property type="entry name" value="AP_MuD_MHD"/>
    <property type="match status" value="1"/>
</dbReference>
<feature type="region of interest" description="Disordered" evidence="7">
    <location>
        <begin position="656"/>
        <end position="764"/>
    </location>
</feature>
<feature type="compositionally biased region" description="Polar residues" evidence="7">
    <location>
        <begin position="656"/>
        <end position="665"/>
    </location>
</feature>
<feature type="region of interest" description="Disordered" evidence="7">
    <location>
        <begin position="401"/>
        <end position="432"/>
    </location>
</feature>
<dbReference type="GO" id="GO:0008017">
    <property type="term" value="F:microtubule binding"/>
    <property type="evidence" value="ECO:0007669"/>
    <property type="project" value="InterPro"/>
</dbReference>
<dbReference type="SMART" id="SM00129">
    <property type="entry name" value="KISc"/>
    <property type="match status" value="1"/>
</dbReference>
<dbReference type="Pfam" id="PF00225">
    <property type="entry name" value="Kinesin"/>
    <property type="match status" value="1"/>
</dbReference>
<dbReference type="InterPro" id="IPR028565">
    <property type="entry name" value="MHD"/>
</dbReference>
<dbReference type="PRINTS" id="PR00380">
    <property type="entry name" value="KINESINHEAVY"/>
</dbReference>
<keyword evidence="4" id="KW-0963">Cytoplasm</keyword>
<keyword evidence="6" id="KW-0175">Coiled coil</keyword>
<dbReference type="PANTHER" id="PTHR47968:SF67">
    <property type="entry name" value="KINESIN MOTOR DOMAIN-CONTAINING PROTEIN"/>
    <property type="match status" value="1"/>
</dbReference>
<keyword evidence="2" id="KW-0547">Nucleotide-binding</keyword>
<comment type="caution">
    <text evidence="5">Lacks conserved residue(s) required for the propagation of feature annotation.</text>
</comment>
<dbReference type="InterPro" id="IPR027640">
    <property type="entry name" value="Kinesin-like_fam"/>
</dbReference>
<dbReference type="GO" id="GO:0005856">
    <property type="term" value="C:cytoskeleton"/>
    <property type="evidence" value="ECO:0007669"/>
    <property type="project" value="UniProtKB-SubCell"/>
</dbReference>
<dbReference type="InterPro" id="IPR019821">
    <property type="entry name" value="Kinesin_motor_CS"/>
</dbReference>
<evidence type="ECO:0000256" key="2">
    <source>
        <dbReference type="ARBA" id="ARBA00022741"/>
    </source>
</evidence>
<evidence type="ECO:0000313" key="8">
    <source>
        <dbReference type="EMBL" id="EKC24584.1"/>
    </source>
</evidence>
<keyword evidence="3" id="KW-0067">ATP-binding</keyword>
<dbReference type="InterPro" id="IPR036168">
    <property type="entry name" value="AP2_Mu_C_sf"/>
</dbReference>
<feature type="compositionally biased region" description="Polar residues" evidence="7">
    <location>
        <begin position="727"/>
        <end position="736"/>
    </location>
</feature>
<feature type="coiled-coil region" evidence="6">
    <location>
        <begin position="589"/>
        <end position="641"/>
    </location>
</feature>
<dbReference type="PROSITE" id="PS51072">
    <property type="entry name" value="MHD"/>
    <property type="match status" value="1"/>
</dbReference>
<feature type="compositionally biased region" description="Basic and acidic residues" evidence="7">
    <location>
        <begin position="401"/>
        <end position="412"/>
    </location>
</feature>
<feature type="region of interest" description="Disordered" evidence="7">
    <location>
        <begin position="468"/>
        <end position="518"/>
    </location>
</feature>
<evidence type="ECO:0000256" key="4">
    <source>
        <dbReference type="ARBA" id="ARBA00023212"/>
    </source>
</evidence>
<feature type="compositionally biased region" description="Low complexity" evidence="7">
    <location>
        <begin position="476"/>
        <end position="495"/>
    </location>
</feature>
<dbReference type="EMBL" id="JH817706">
    <property type="protein sequence ID" value="EKC24584.1"/>
    <property type="molecule type" value="Genomic_DNA"/>
</dbReference>
<dbReference type="PROSITE" id="PS50067">
    <property type="entry name" value="KINESIN_MOTOR_2"/>
    <property type="match status" value="1"/>
</dbReference>
<name>K1PZU9_MAGGI</name>
<organism evidence="8">
    <name type="scientific">Magallana gigas</name>
    <name type="common">Pacific oyster</name>
    <name type="synonym">Crassostrea gigas</name>
    <dbReference type="NCBI Taxonomy" id="29159"/>
    <lineage>
        <taxon>Eukaryota</taxon>
        <taxon>Metazoa</taxon>
        <taxon>Spiralia</taxon>
        <taxon>Lophotrochozoa</taxon>
        <taxon>Mollusca</taxon>
        <taxon>Bivalvia</taxon>
        <taxon>Autobranchia</taxon>
        <taxon>Pteriomorphia</taxon>
        <taxon>Ostreida</taxon>
        <taxon>Ostreoidea</taxon>
        <taxon>Ostreidae</taxon>
        <taxon>Magallana</taxon>
    </lineage>
</organism>
<reference evidence="8" key="1">
    <citation type="journal article" date="2012" name="Nature">
        <title>The oyster genome reveals stress adaptation and complexity of shell formation.</title>
        <authorList>
            <person name="Zhang G."/>
            <person name="Fang X."/>
            <person name="Guo X."/>
            <person name="Li L."/>
            <person name="Luo R."/>
            <person name="Xu F."/>
            <person name="Yang P."/>
            <person name="Zhang L."/>
            <person name="Wang X."/>
            <person name="Qi H."/>
            <person name="Xiong Z."/>
            <person name="Que H."/>
            <person name="Xie Y."/>
            <person name="Holland P.W."/>
            <person name="Paps J."/>
            <person name="Zhu Y."/>
            <person name="Wu F."/>
            <person name="Chen Y."/>
            <person name="Wang J."/>
            <person name="Peng C."/>
            <person name="Meng J."/>
            <person name="Yang L."/>
            <person name="Liu J."/>
            <person name="Wen B."/>
            <person name="Zhang N."/>
            <person name="Huang Z."/>
            <person name="Zhu Q."/>
            <person name="Feng Y."/>
            <person name="Mount A."/>
            <person name="Hedgecock D."/>
            <person name="Xu Z."/>
            <person name="Liu Y."/>
            <person name="Domazet-Loso T."/>
            <person name="Du Y."/>
            <person name="Sun X."/>
            <person name="Zhang S."/>
            <person name="Liu B."/>
            <person name="Cheng P."/>
            <person name="Jiang X."/>
            <person name="Li J."/>
            <person name="Fan D."/>
            <person name="Wang W."/>
            <person name="Fu W."/>
            <person name="Wang T."/>
            <person name="Wang B."/>
            <person name="Zhang J."/>
            <person name="Peng Z."/>
            <person name="Li Y."/>
            <person name="Li N."/>
            <person name="Wang J."/>
            <person name="Chen M."/>
            <person name="He Y."/>
            <person name="Tan F."/>
            <person name="Song X."/>
            <person name="Zheng Q."/>
            <person name="Huang R."/>
            <person name="Yang H."/>
            <person name="Du X."/>
            <person name="Chen L."/>
            <person name="Yang M."/>
            <person name="Gaffney P.M."/>
            <person name="Wang S."/>
            <person name="Luo L."/>
            <person name="She Z."/>
            <person name="Ming Y."/>
            <person name="Huang W."/>
            <person name="Zhang S."/>
            <person name="Huang B."/>
            <person name="Zhang Y."/>
            <person name="Qu T."/>
            <person name="Ni P."/>
            <person name="Miao G."/>
            <person name="Wang J."/>
            <person name="Wang Q."/>
            <person name="Steinberg C.E."/>
            <person name="Wang H."/>
            <person name="Li N."/>
            <person name="Qian L."/>
            <person name="Zhang G."/>
            <person name="Li Y."/>
            <person name="Yang H."/>
            <person name="Liu X."/>
            <person name="Wang J."/>
            <person name="Yin Y."/>
            <person name="Wang J."/>
        </authorList>
    </citation>
    <scope>NUCLEOTIDE SEQUENCE [LARGE SCALE GENOMIC DNA]</scope>
    <source>
        <strain evidence="8">05x7-T-G4-1.051#20</strain>
    </source>
</reference>
<dbReference type="Gene3D" id="2.60.40.1170">
    <property type="entry name" value="Mu homology domain, subdomain B"/>
    <property type="match status" value="2"/>
</dbReference>
<dbReference type="InterPro" id="IPR056524">
    <property type="entry name" value="KIF6/9_C"/>
</dbReference>
<dbReference type="Pfam" id="PF00928">
    <property type="entry name" value="Adap_comp_sub"/>
    <property type="match status" value="1"/>
</dbReference>
<protein>
    <submittedName>
        <fullName evidence="8">Kinesin-like protein KIF6</fullName>
    </submittedName>
</protein>
<dbReference type="Pfam" id="PF23735">
    <property type="entry name" value="KIF9"/>
    <property type="match status" value="1"/>
</dbReference>
<dbReference type="SUPFAM" id="SSF49447">
    <property type="entry name" value="Second domain of Mu2 adaptin subunit (ap50) of ap2 adaptor"/>
    <property type="match status" value="1"/>
</dbReference>
<dbReference type="SUPFAM" id="SSF52540">
    <property type="entry name" value="P-loop containing nucleoside triphosphate hydrolases"/>
    <property type="match status" value="1"/>
</dbReference>
<dbReference type="InParanoid" id="K1PZU9"/>
<dbReference type="GO" id="GO:0005524">
    <property type="term" value="F:ATP binding"/>
    <property type="evidence" value="ECO:0007669"/>
    <property type="project" value="UniProtKB-KW"/>
</dbReference>
<dbReference type="GO" id="GO:0007018">
    <property type="term" value="P:microtubule-based movement"/>
    <property type="evidence" value="ECO:0007669"/>
    <property type="project" value="InterPro"/>
</dbReference>
<dbReference type="InterPro" id="IPR027417">
    <property type="entry name" value="P-loop_NTPase"/>
</dbReference>
<keyword evidence="4" id="KW-0206">Cytoskeleton</keyword>
<evidence type="ECO:0000256" key="7">
    <source>
        <dbReference type="SAM" id="MobiDB-lite"/>
    </source>
</evidence>
<dbReference type="FunFam" id="2.60.40.1170:FF:000013">
    <property type="entry name" value="AP-5 complex subunit mu-1 isoform X1"/>
    <property type="match status" value="1"/>
</dbReference>
<feature type="compositionally biased region" description="Polar residues" evidence="7">
    <location>
        <begin position="682"/>
        <end position="709"/>
    </location>
</feature>
<dbReference type="InterPro" id="IPR036961">
    <property type="entry name" value="Kinesin_motor_dom_sf"/>
</dbReference>
<proteinExistence type="inferred from homology"/>
<dbReference type="InterPro" id="IPR001752">
    <property type="entry name" value="Kinesin_motor_dom"/>
</dbReference>
<evidence type="ECO:0000256" key="3">
    <source>
        <dbReference type="ARBA" id="ARBA00022840"/>
    </source>
</evidence>
<evidence type="ECO:0000256" key="5">
    <source>
        <dbReference type="PROSITE-ProRule" id="PRU00283"/>
    </source>
</evidence>
<evidence type="ECO:0000256" key="6">
    <source>
        <dbReference type="SAM" id="Coils"/>
    </source>
</evidence>
<dbReference type="PANTHER" id="PTHR47968">
    <property type="entry name" value="CENTROMERE PROTEIN E"/>
    <property type="match status" value="1"/>
</dbReference>
<comment type="similarity">
    <text evidence="5">Belongs to the TRAFAC class myosin-kinesin ATPase superfamily. Kinesin family.</text>
</comment>